<gene>
    <name evidence="5" type="ORF">QIT00_05210</name>
</gene>
<evidence type="ECO:0000313" key="6">
    <source>
        <dbReference type="Proteomes" id="UP001237105"/>
    </source>
</evidence>
<dbReference type="RefSeq" id="WP_282533887.1">
    <property type="nucleotide sequence ID" value="NZ_JASCIS010000004.1"/>
</dbReference>
<dbReference type="Proteomes" id="UP001237105">
    <property type="component" value="Unassembled WGS sequence"/>
</dbReference>
<feature type="domain" description="DUF7848" evidence="4">
    <location>
        <begin position="11"/>
        <end position="77"/>
    </location>
</feature>
<dbReference type="Gene3D" id="3.60.130.10">
    <property type="entry name" value="Clavaminate synthase-like"/>
    <property type="match status" value="1"/>
</dbReference>
<evidence type="ECO:0000259" key="3">
    <source>
        <dbReference type="Pfam" id="PF02668"/>
    </source>
</evidence>
<organism evidence="5 6">
    <name type="scientific">Streptomyces luteolus</name>
    <dbReference type="NCBI Taxonomy" id="3043615"/>
    <lineage>
        <taxon>Bacteria</taxon>
        <taxon>Bacillati</taxon>
        <taxon>Actinomycetota</taxon>
        <taxon>Actinomycetes</taxon>
        <taxon>Kitasatosporales</taxon>
        <taxon>Streptomycetaceae</taxon>
        <taxon>Streptomyces</taxon>
    </lineage>
</organism>
<accession>A0ABT6SRH4</accession>
<keyword evidence="5" id="KW-0223">Dioxygenase</keyword>
<comment type="caution">
    <text evidence="5">The sequence shown here is derived from an EMBL/GenBank/DDBJ whole genome shotgun (WGS) entry which is preliminary data.</text>
</comment>
<dbReference type="InterPro" id="IPR042098">
    <property type="entry name" value="TauD-like_sf"/>
</dbReference>
<dbReference type="EMBL" id="JASCIS010000004">
    <property type="protein sequence ID" value="MDI3417965.1"/>
    <property type="molecule type" value="Genomic_DNA"/>
</dbReference>
<sequence>MSAINEAGVCRRYGFADWTLKAVRSWPVCYFASCLICGERSKDQPDADAAQLWCLKHAGLTRHSGYELAVSQLFNAAVKAPPADRLTILVPADLTKALAGRAEALPAPAFTDGLLAPAEAEAYERGLRELPDALELACQCREFLDDEDGEGFVVLRMAGFREACRTSDDFLKAVTALLTLIATPLRAIDDRELWFPLDGTGGYVPLHLDLPNSTWPPDYVALLCVRPDRWGGGRSLVSQARRAVARLDDSDAELLTHQRYECGPLDGLKGVGVEWRRFPVIDGMATRGGYVRVAPDMLADADPEDPYVKSAHALTRELIVGQRELSLNSGDLLIVNQHLTSHGRAPLGDEQEAVPEDERQLILKSFLRRQGRTS</sequence>
<proteinExistence type="predicted"/>
<evidence type="ECO:0000259" key="4">
    <source>
        <dbReference type="Pfam" id="PF25232"/>
    </source>
</evidence>
<name>A0ABT6SRH4_9ACTN</name>
<keyword evidence="6" id="KW-1185">Reference proteome</keyword>
<reference evidence="5 6" key="1">
    <citation type="submission" date="2023-05" db="EMBL/GenBank/DDBJ databases">
        <title>Draft genome sequence of Streptomyces sp. B-S-A12 isolated from a cave soil in Thailand.</title>
        <authorList>
            <person name="Chamroensaksri N."/>
            <person name="Muangham S."/>
        </authorList>
    </citation>
    <scope>NUCLEOTIDE SEQUENCE [LARGE SCALE GENOMIC DNA]</scope>
    <source>
        <strain evidence="5 6">B-S-A12</strain>
    </source>
</reference>
<evidence type="ECO:0000256" key="1">
    <source>
        <dbReference type="ARBA" id="ARBA00023002"/>
    </source>
</evidence>
<dbReference type="SUPFAM" id="SSF51197">
    <property type="entry name" value="Clavaminate synthase-like"/>
    <property type="match status" value="1"/>
</dbReference>
<keyword evidence="2" id="KW-0408">Iron</keyword>
<keyword evidence="1" id="KW-0560">Oxidoreductase</keyword>
<dbReference type="Pfam" id="PF02668">
    <property type="entry name" value="TauD"/>
    <property type="match status" value="1"/>
</dbReference>
<evidence type="ECO:0000313" key="5">
    <source>
        <dbReference type="EMBL" id="MDI3417965.1"/>
    </source>
</evidence>
<dbReference type="InterPro" id="IPR003819">
    <property type="entry name" value="TauD/TfdA-like"/>
</dbReference>
<dbReference type="GO" id="GO:0051213">
    <property type="term" value="F:dioxygenase activity"/>
    <property type="evidence" value="ECO:0007669"/>
    <property type="project" value="UniProtKB-KW"/>
</dbReference>
<evidence type="ECO:0000256" key="2">
    <source>
        <dbReference type="ARBA" id="ARBA00023004"/>
    </source>
</evidence>
<protein>
    <submittedName>
        <fullName evidence="5">TauD/TfdA family dioxygenase</fullName>
    </submittedName>
</protein>
<feature type="domain" description="TauD/TfdA-like" evidence="3">
    <location>
        <begin position="150"/>
        <end position="348"/>
    </location>
</feature>
<dbReference type="InterPro" id="IPR057170">
    <property type="entry name" value="DUF7848"/>
</dbReference>
<dbReference type="Pfam" id="PF25232">
    <property type="entry name" value="DUF7848"/>
    <property type="match status" value="1"/>
</dbReference>